<reference evidence="1" key="2">
    <citation type="submission" date="2014-07" db="EMBL/GenBank/DDBJ databases">
        <authorList>
            <person name="Hull J."/>
        </authorList>
    </citation>
    <scope>NUCLEOTIDE SEQUENCE</scope>
</reference>
<dbReference type="EMBL" id="GBRD01007020">
    <property type="protein sequence ID" value="JAG58801.1"/>
    <property type="molecule type" value="Transcribed_RNA"/>
</dbReference>
<evidence type="ECO:0000313" key="1">
    <source>
        <dbReference type="EMBL" id="JAG33242.1"/>
    </source>
</evidence>
<dbReference type="EMBL" id="GBHO01010362">
    <property type="protein sequence ID" value="JAG33242.1"/>
    <property type="molecule type" value="Transcribed_RNA"/>
</dbReference>
<protein>
    <submittedName>
        <fullName evidence="1">Thiazole synthase</fullName>
    </submittedName>
</protein>
<reference evidence="1" key="1">
    <citation type="journal article" date="2014" name="PLoS ONE">
        <title>Transcriptome-Based Identification of ABC Transporters in the Western Tarnished Plant Bug Lygus hesperus.</title>
        <authorList>
            <person name="Hull J.J."/>
            <person name="Chaney K."/>
            <person name="Geib S.M."/>
            <person name="Fabrick J.A."/>
            <person name="Brent C.S."/>
            <person name="Walsh D."/>
            <person name="Lavine L.C."/>
        </authorList>
    </citation>
    <scope>NUCLEOTIDE SEQUENCE</scope>
</reference>
<reference evidence="2" key="3">
    <citation type="submission" date="2014-09" db="EMBL/GenBank/DDBJ databases">
        <authorList>
            <person name="Magalhaes I.L.F."/>
            <person name="Oliveira U."/>
            <person name="Santos F.R."/>
            <person name="Vidigal T.H.D.A."/>
            <person name="Brescovit A.D."/>
            <person name="Santos A.J."/>
        </authorList>
    </citation>
    <scope>NUCLEOTIDE SEQUENCE</scope>
</reference>
<proteinExistence type="predicted"/>
<organism evidence="1">
    <name type="scientific">Lygus hesperus</name>
    <name type="common">Western plant bug</name>
    <dbReference type="NCBI Taxonomy" id="30085"/>
    <lineage>
        <taxon>Eukaryota</taxon>
        <taxon>Metazoa</taxon>
        <taxon>Ecdysozoa</taxon>
        <taxon>Arthropoda</taxon>
        <taxon>Hexapoda</taxon>
        <taxon>Insecta</taxon>
        <taxon>Pterygota</taxon>
        <taxon>Neoptera</taxon>
        <taxon>Paraneoptera</taxon>
        <taxon>Hemiptera</taxon>
        <taxon>Heteroptera</taxon>
        <taxon>Panheteroptera</taxon>
        <taxon>Cimicomorpha</taxon>
        <taxon>Miridae</taxon>
        <taxon>Mirini</taxon>
        <taxon>Lygus</taxon>
    </lineage>
</organism>
<name>A0A0A9YJJ8_LYGHE</name>
<accession>A0A0A9YJJ8</accession>
<evidence type="ECO:0000313" key="2">
    <source>
        <dbReference type="EMBL" id="JAG58801.1"/>
    </source>
</evidence>
<sequence>MLTIHEFKTQVIFLSGVFFFSSNADQGALVVFRAENSIAGRSRGWLARGVERVRFGFGQFRSLFGGILEFLSSSHDRCDSVGSWLYRCWEHTGEDEVETAHHFDAVFLEPLDPEGLDGSSEAHDLGVHPGRPFGDSPVGVFFARSIDHLFNQTHDFGVAQVSRVRRQSFGLRIDDGLLDYPDDRRSDESLAPFRDAVGLREESLGEELVPSHFPVYRVFRENMSAFWIWITLPEPLGDLIPAEMELSFAFVVLHHCCQLFLLFKTCSVDRFDKTTIKLMKERARQLDFQVLEISWNPAKNTHKVTTTNRPRKIYNGEEIQLHTAASICPFFTFTEL</sequence>
<dbReference type="AlphaFoldDB" id="A0A0A9YJJ8"/>
<gene>
    <name evidence="1" type="primary">thiG_0</name>
    <name evidence="1" type="ORF">CM83_57657</name>
</gene>